<accession>A0A8S3YI64</accession>
<evidence type="ECO:0000256" key="2">
    <source>
        <dbReference type="ARBA" id="ARBA00022670"/>
    </source>
</evidence>
<feature type="domain" description="Peptidase M13 N-terminal" evidence="10">
    <location>
        <begin position="102"/>
        <end position="493"/>
    </location>
</feature>
<feature type="domain" description="Peptidase M13 C-terminal" evidence="9">
    <location>
        <begin position="553"/>
        <end position="758"/>
    </location>
</feature>
<sequence>MTDSSPPGMDDSSNPAPHSVTFTDKTSSKSRVYTLISILATVFFVTTVIFVVLFAVYYTKYVDETKVTKDNHEVSDKKVCYTPDCVIAAGMMANKMDFTVDPCEDFNQFACGRFLKEAALPIARNILSPISALADENKLIMKDIITEDIIPTQPQYLTNMKRMFRSCNNEAQIEKIGLDPYLKDDRTFVDDWPTLNPSWNNASFKLNEVIARYERVYIEPIFSYYTHTDMTDSNKTAYILILQIKEGILGLSTEDFSKPRNDSVIIAYEKYLAETAIALNANRTIAEQDARDVVDLEIELSKITFSAGDTQNSSEHYIPVLLGNLSGMFPELDIPGAIRAAFETANISLGDDERVINQNPTYFGNISSVVRRFSSRALQNLFGFKYALSRVDRLTARMRQIRLPFDQAIGAEPEGPRWDVCLNIVNKAFWKGMGRQFVDKVFSDTAKSYIEQMIYNVKAEFRKIVEEKTWMSNATKVHAIEKLDAMSPKVGYPDRCFEKADIEEFYENYTMNEGHYYNNRVLINKLDNFRLMRALRTLEDKSQKWQATLYDANAYNDIQENEIVFPAGFLRSPIFSETFQNYMNYGTIGTIIGHEITHGFENNGYRFDAHGDIRDWWQPEELIIFMDKMQCIVDQNNNFRIYEINMTVNGTMTQGDSVSDNGGVKQSFRAYKELVRNEGEQPRLPGLGLTQDQIFFLAWGQVWCEKATPYGYIQQITKGVHPPGKFRIIGPLQNSPEFAKAYNCSLGSYMNPVKKCEVW</sequence>
<keyword evidence="5" id="KW-0862">Zinc</keyword>
<dbReference type="Pfam" id="PF01431">
    <property type="entry name" value="Peptidase_M13"/>
    <property type="match status" value="1"/>
</dbReference>
<dbReference type="PRINTS" id="PR00786">
    <property type="entry name" value="NEPRILYSIN"/>
</dbReference>
<keyword evidence="4" id="KW-0378">Hydrolase</keyword>
<keyword evidence="6" id="KW-0482">Metalloprotease</keyword>
<dbReference type="Proteomes" id="UP000678393">
    <property type="component" value="Unassembled WGS sequence"/>
</dbReference>
<keyword evidence="2" id="KW-0645">Protease</keyword>
<evidence type="ECO:0000256" key="4">
    <source>
        <dbReference type="ARBA" id="ARBA00022801"/>
    </source>
</evidence>
<dbReference type="Pfam" id="PF05649">
    <property type="entry name" value="Peptidase_M13_N"/>
    <property type="match status" value="1"/>
</dbReference>
<evidence type="ECO:0000256" key="8">
    <source>
        <dbReference type="SAM" id="Phobius"/>
    </source>
</evidence>
<dbReference type="Gene3D" id="1.10.1380.10">
    <property type="entry name" value="Neutral endopeptidase , domain2"/>
    <property type="match status" value="1"/>
</dbReference>
<dbReference type="InterPro" id="IPR018497">
    <property type="entry name" value="Peptidase_M13_C"/>
</dbReference>
<evidence type="ECO:0000313" key="12">
    <source>
        <dbReference type="Proteomes" id="UP000678393"/>
    </source>
</evidence>
<dbReference type="SUPFAM" id="SSF55486">
    <property type="entry name" value="Metalloproteases ('zincins'), catalytic domain"/>
    <property type="match status" value="1"/>
</dbReference>
<evidence type="ECO:0000259" key="10">
    <source>
        <dbReference type="Pfam" id="PF05649"/>
    </source>
</evidence>
<name>A0A8S3YI64_9EUPU</name>
<gene>
    <name evidence="11" type="ORF">CUNI_LOCUS188</name>
</gene>
<evidence type="ECO:0000256" key="3">
    <source>
        <dbReference type="ARBA" id="ARBA00022723"/>
    </source>
</evidence>
<dbReference type="PANTHER" id="PTHR11733">
    <property type="entry name" value="ZINC METALLOPROTEASE FAMILY M13 NEPRILYSIN-RELATED"/>
    <property type="match status" value="1"/>
</dbReference>
<dbReference type="InterPro" id="IPR024079">
    <property type="entry name" value="MetalloPept_cat_dom_sf"/>
</dbReference>
<keyword evidence="8" id="KW-1133">Transmembrane helix</keyword>
<organism evidence="11 12">
    <name type="scientific">Candidula unifasciata</name>
    <dbReference type="NCBI Taxonomy" id="100452"/>
    <lineage>
        <taxon>Eukaryota</taxon>
        <taxon>Metazoa</taxon>
        <taxon>Spiralia</taxon>
        <taxon>Lophotrochozoa</taxon>
        <taxon>Mollusca</taxon>
        <taxon>Gastropoda</taxon>
        <taxon>Heterobranchia</taxon>
        <taxon>Euthyneura</taxon>
        <taxon>Panpulmonata</taxon>
        <taxon>Eupulmonata</taxon>
        <taxon>Stylommatophora</taxon>
        <taxon>Helicina</taxon>
        <taxon>Helicoidea</taxon>
        <taxon>Geomitridae</taxon>
        <taxon>Candidula</taxon>
    </lineage>
</organism>
<proteinExistence type="predicted"/>
<evidence type="ECO:0000256" key="5">
    <source>
        <dbReference type="ARBA" id="ARBA00022833"/>
    </source>
</evidence>
<evidence type="ECO:0000256" key="1">
    <source>
        <dbReference type="ARBA" id="ARBA00001947"/>
    </source>
</evidence>
<evidence type="ECO:0000259" key="9">
    <source>
        <dbReference type="Pfam" id="PF01431"/>
    </source>
</evidence>
<reference evidence="11" key="1">
    <citation type="submission" date="2021-04" db="EMBL/GenBank/DDBJ databases">
        <authorList>
            <consortium name="Molecular Ecology Group"/>
        </authorList>
    </citation>
    <scope>NUCLEOTIDE SEQUENCE</scope>
</reference>
<dbReference type="PANTHER" id="PTHR11733:SF133">
    <property type="entry name" value="PHOSPHATE-REGULATING NEUTRAL ENDOPEPTIDASE PHEX"/>
    <property type="match status" value="1"/>
</dbReference>
<dbReference type="GO" id="GO:0004222">
    <property type="term" value="F:metalloendopeptidase activity"/>
    <property type="evidence" value="ECO:0007669"/>
    <property type="project" value="InterPro"/>
</dbReference>
<dbReference type="CDD" id="cd08662">
    <property type="entry name" value="M13"/>
    <property type="match status" value="1"/>
</dbReference>
<dbReference type="AlphaFoldDB" id="A0A8S3YI64"/>
<evidence type="ECO:0000313" key="11">
    <source>
        <dbReference type="EMBL" id="CAG5114630.1"/>
    </source>
</evidence>
<dbReference type="GO" id="GO:0016485">
    <property type="term" value="P:protein processing"/>
    <property type="evidence" value="ECO:0007669"/>
    <property type="project" value="TreeGrafter"/>
</dbReference>
<dbReference type="OrthoDB" id="6475849at2759"/>
<evidence type="ECO:0000256" key="6">
    <source>
        <dbReference type="ARBA" id="ARBA00023049"/>
    </source>
</evidence>
<dbReference type="InterPro" id="IPR000718">
    <property type="entry name" value="Peptidase_M13"/>
</dbReference>
<feature type="transmembrane region" description="Helical" evidence="8">
    <location>
        <begin position="32"/>
        <end position="58"/>
    </location>
</feature>
<dbReference type="PROSITE" id="PS51885">
    <property type="entry name" value="NEPRILYSIN"/>
    <property type="match status" value="1"/>
</dbReference>
<keyword evidence="3" id="KW-0479">Metal-binding</keyword>
<feature type="region of interest" description="Disordered" evidence="7">
    <location>
        <begin position="1"/>
        <end position="22"/>
    </location>
</feature>
<keyword evidence="8" id="KW-0812">Transmembrane</keyword>
<keyword evidence="8" id="KW-0472">Membrane</keyword>
<evidence type="ECO:0000256" key="7">
    <source>
        <dbReference type="SAM" id="MobiDB-lite"/>
    </source>
</evidence>
<dbReference type="InterPro" id="IPR008753">
    <property type="entry name" value="Peptidase_M13_N"/>
</dbReference>
<comment type="caution">
    <text evidence="11">The sequence shown here is derived from an EMBL/GenBank/DDBJ whole genome shotgun (WGS) entry which is preliminary data.</text>
</comment>
<keyword evidence="12" id="KW-1185">Reference proteome</keyword>
<dbReference type="GO" id="GO:0046872">
    <property type="term" value="F:metal ion binding"/>
    <property type="evidence" value="ECO:0007669"/>
    <property type="project" value="UniProtKB-KW"/>
</dbReference>
<evidence type="ECO:0008006" key="13">
    <source>
        <dbReference type="Google" id="ProtNLM"/>
    </source>
</evidence>
<dbReference type="InterPro" id="IPR042089">
    <property type="entry name" value="Peptidase_M13_dom_2"/>
</dbReference>
<dbReference type="GO" id="GO:0005886">
    <property type="term" value="C:plasma membrane"/>
    <property type="evidence" value="ECO:0007669"/>
    <property type="project" value="TreeGrafter"/>
</dbReference>
<dbReference type="EMBL" id="CAJHNH020000017">
    <property type="protein sequence ID" value="CAG5114630.1"/>
    <property type="molecule type" value="Genomic_DNA"/>
</dbReference>
<comment type="cofactor">
    <cofactor evidence="1">
        <name>Zn(2+)</name>
        <dbReference type="ChEBI" id="CHEBI:29105"/>
    </cofactor>
</comment>
<protein>
    <recommendedName>
        <fullName evidence="13">Neprilysin</fullName>
    </recommendedName>
</protein>
<dbReference type="Gene3D" id="3.40.390.10">
    <property type="entry name" value="Collagenase (Catalytic Domain)"/>
    <property type="match status" value="1"/>
</dbReference>